<dbReference type="Proteomes" id="UP000727490">
    <property type="component" value="Unassembled WGS sequence"/>
</dbReference>
<dbReference type="RefSeq" id="WP_219293843.1">
    <property type="nucleotide sequence ID" value="NZ_RPHB01000012.1"/>
</dbReference>
<accession>A0A951MFE5</accession>
<proteinExistence type="predicted"/>
<dbReference type="EMBL" id="RPHB01000012">
    <property type="protein sequence ID" value="MBW3470184.1"/>
    <property type="molecule type" value="Genomic_DNA"/>
</dbReference>
<dbReference type="Pfam" id="PF13088">
    <property type="entry name" value="BNR_2"/>
    <property type="match status" value="1"/>
</dbReference>
<dbReference type="PANTHER" id="PTHR43752:SF2">
    <property type="entry name" value="BNR_ASP-BOX REPEAT FAMILY PROTEIN"/>
    <property type="match status" value="1"/>
</dbReference>
<evidence type="ECO:0000313" key="3">
    <source>
        <dbReference type="Proteomes" id="UP000727490"/>
    </source>
</evidence>
<dbReference type="AlphaFoldDB" id="A0A951MFE5"/>
<protein>
    <submittedName>
        <fullName evidence="2">Neuraminidase (Sialidase)</fullName>
    </submittedName>
</protein>
<evidence type="ECO:0000259" key="1">
    <source>
        <dbReference type="Pfam" id="PF13088"/>
    </source>
</evidence>
<dbReference type="CDD" id="cd15482">
    <property type="entry name" value="Sialidase_non-viral"/>
    <property type="match status" value="1"/>
</dbReference>
<name>A0A951MFE5_9BACT</name>
<sequence length="347" mass="39307">MKNLIPTLFLLIISQWVLAQSVQLSVLSEEFIFGDERPFAQCHASSIERLDNGKYMIAWFAGTQEKADDVGIWITQGSDKNWEEPKMIAKIREDAHWNPVLFNDPDGKLHLFFKVGKEIDDWETWLISSDDQGQTWTEPKELVSDDTGGRGPVRNHMLVLFDGTWLAPASIEKSGVWNAFVDRSEDKGKTWMRSETLILDRDKIKGEGVIQPALWESAALHVHMLLRTSAGKIGRSDSHDGGLTWSPVELTELPNNNSGIDVAHIGGDTLALISNPVGENWGKRYPMQLSVSFDNGQTWPIQQTIEDGSGDNEFSYPSMIYHDGELVFCYTWNRQKIKFVRVKLEEL</sequence>
<dbReference type="InterPro" id="IPR011040">
    <property type="entry name" value="Sialidase"/>
</dbReference>
<evidence type="ECO:0000313" key="2">
    <source>
        <dbReference type="EMBL" id="MBW3470184.1"/>
    </source>
</evidence>
<organism evidence="2 3">
    <name type="scientific">Arthrospiribacter ruber</name>
    <dbReference type="NCBI Taxonomy" id="2487934"/>
    <lineage>
        <taxon>Bacteria</taxon>
        <taxon>Pseudomonadati</taxon>
        <taxon>Bacteroidota</taxon>
        <taxon>Cytophagia</taxon>
        <taxon>Cytophagales</taxon>
        <taxon>Cyclobacteriaceae</taxon>
        <taxon>Arthrospiribacter</taxon>
    </lineage>
</organism>
<dbReference type="PANTHER" id="PTHR43752">
    <property type="entry name" value="BNR/ASP-BOX REPEAT FAMILY PROTEIN"/>
    <property type="match status" value="1"/>
</dbReference>
<comment type="caution">
    <text evidence="2">The sequence shown here is derived from an EMBL/GenBank/DDBJ whole genome shotgun (WGS) entry which is preliminary data.</text>
</comment>
<feature type="domain" description="Sialidase" evidence="1">
    <location>
        <begin position="54"/>
        <end position="323"/>
    </location>
</feature>
<keyword evidence="3" id="KW-1185">Reference proteome</keyword>
<reference evidence="2 3" key="1">
    <citation type="journal article" date="2020" name="Syst. Appl. Microbiol.">
        <title>Arthrospiribacter ruber gen. nov., sp. nov., a novel bacterium isolated from Arthrospira cultures.</title>
        <authorList>
            <person name="Waleron M."/>
            <person name="Misztak A."/>
            <person name="Waleron M.M."/>
            <person name="Furmaniak M."/>
            <person name="Mrozik A."/>
            <person name="Waleron K."/>
        </authorList>
    </citation>
    <scope>NUCLEOTIDE SEQUENCE [LARGE SCALE GENOMIC DNA]</scope>
    <source>
        <strain evidence="2 3">DPMB0001</strain>
    </source>
</reference>
<gene>
    <name evidence="2" type="ORF">EGN73_20560</name>
</gene>